<dbReference type="PANTHER" id="PTHR43713">
    <property type="entry name" value="GLUTAMATE-1-SEMIALDEHYDE 2,1-AMINOMUTASE"/>
    <property type="match status" value="1"/>
</dbReference>
<dbReference type="Proteomes" id="UP001374803">
    <property type="component" value="Chromosome"/>
</dbReference>
<dbReference type="RefSeq" id="WP_394837347.1">
    <property type="nucleotide sequence ID" value="NZ_CP089929.1"/>
</dbReference>
<dbReference type="EMBL" id="CP089983">
    <property type="protein sequence ID" value="WXB07682.1"/>
    <property type="molecule type" value="Genomic_DNA"/>
</dbReference>
<evidence type="ECO:0000256" key="1">
    <source>
        <dbReference type="ARBA" id="ARBA00001933"/>
    </source>
</evidence>
<keyword evidence="4" id="KW-0032">Aminotransferase</keyword>
<evidence type="ECO:0000313" key="4">
    <source>
        <dbReference type="EMBL" id="WXB07682.1"/>
    </source>
</evidence>
<organism evidence="4 5">
    <name type="scientific">Pendulispora rubella</name>
    <dbReference type="NCBI Taxonomy" id="2741070"/>
    <lineage>
        <taxon>Bacteria</taxon>
        <taxon>Pseudomonadati</taxon>
        <taxon>Myxococcota</taxon>
        <taxon>Myxococcia</taxon>
        <taxon>Myxococcales</taxon>
        <taxon>Sorangiineae</taxon>
        <taxon>Pendulisporaceae</taxon>
        <taxon>Pendulispora</taxon>
    </lineage>
</organism>
<evidence type="ECO:0000256" key="3">
    <source>
        <dbReference type="RuleBase" id="RU003560"/>
    </source>
</evidence>
<keyword evidence="2 3" id="KW-0663">Pyridoxal phosphate</keyword>
<protein>
    <submittedName>
        <fullName evidence="4">Aspartate aminotransferase family protein</fullName>
    </submittedName>
</protein>
<evidence type="ECO:0000313" key="5">
    <source>
        <dbReference type="Proteomes" id="UP001374803"/>
    </source>
</evidence>
<keyword evidence="4" id="KW-0808">Transferase</keyword>
<dbReference type="Gene3D" id="3.90.1150.10">
    <property type="entry name" value="Aspartate Aminotransferase, domain 1"/>
    <property type="match status" value="1"/>
</dbReference>
<evidence type="ECO:0000256" key="2">
    <source>
        <dbReference type="ARBA" id="ARBA00022898"/>
    </source>
</evidence>
<dbReference type="InterPro" id="IPR015422">
    <property type="entry name" value="PyrdxlP-dep_Trfase_small"/>
</dbReference>
<accession>A0ABZ2LA79</accession>
<name>A0ABZ2LA79_9BACT</name>
<dbReference type="CDD" id="cd00610">
    <property type="entry name" value="OAT_like"/>
    <property type="match status" value="1"/>
</dbReference>
<sequence>MPALIHAAAVAAARKAYTDANPLSRARYEAACAVMPGGNTRTVLFFEPFPLCIARGEGCRLWDADGHEYLDFLGEFTAGLFGHSHPAIARAVKDALDNGILLSGHNMVEARFAAAVCARFPSLEAVRFTNSGTEANVLALATAKVATGRSKVLVFDGAYHGSVLSFARGVLPINVPHAWVVGTYNDVAGTEALFDAHGDELAAVLVEPMLGSGGCVPAERAFLEMLRARTQRCGALLVLDEVMTSRLAPGGLQSELGIRPDLTTLGKYIGGGMSFGAFGGRRELMDRYDPRRTDALPHAGTFNNNVLTMNAGLAALELLTPETVRELSARGDALRTRLNRLCTEASVPMLFTGLGSLLTVHFTARPVRCGADAASGNAELKELFFFDMLTRGIYLARRGMMTLSLPNGNAECDALLVAVASFLEERRSLLLQLE</sequence>
<dbReference type="InterPro" id="IPR015424">
    <property type="entry name" value="PyrdxlP-dep_Trfase"/>
</dbReference>
<keyword evidence="5" id="KW-1185">Reference proteome</keyword>
<dbReference type="InterPro" id="IPR005814">
    <property type="entry name" value="Aminotrans_3"/>
</dbReference>
<dbReference type="Pfam" id="PF00202">
    <property type="entry name" value="Aminotran_3"/>
    <property type="match status" value="2"/>
</dbReference>
<dbReference type="PANTHER" id="PTHR43713:SF3">
    <property type="entry name" value="GLUTAMATE-1-SEMIALDEHYDE 2,1-AMINOMUTASE 1, CHLOROPLASTIC-RELATED"/>
    <property type="match status" value="1"/>
</dbReference>
<dbReference type="SUPFAM" id="SSF53383">
    <property type="entry name" value="PLP-dependent transferases"/>
    <property type="match status" value="1"/>
</dbReference>
<gene>
    <name evidence="4" type="ORF">LVJ94_10610</name>
</gene>
<comment type="cofactor">
    <cofactor evidence="1">
        <name>pyridoxal 5'-phosphate</name>
        <dbReference type="ChEBI" id="CHEBI:597326"/>
    </cofactor>
</comment>
<dbReference type="InterPro" id="IPR015421">
    <property type="entry name" value="PyrdxlP-dep_Trfase_major"/>
</dbReference>
<proteinExistence type="inferred from homology"/>
<comment type="similarity">
    <text evidence="3">Belongs to the class-III pyridoxal-phosphate-dependent aminotransferase family.</text>
</comment>
<dbReference type="Gene3D" id="3.40.640.10">
    <property type="entry name" value="Type I PLP-dependent aspartate aminotransferase-like (Major domain)"/>
    <property type="match status" value="1"/>
</dbReference>
<reference evidence="4" key="1">
    <citation type="submission" date="2021-12" db="EMBL/GenBank/DDBJ databases">
        <title>Discovery of the Pendulisporaceae a myxobacterial family with distinct sporulation behavior and unique specialized metabolism.</title>
        <authorList>
            <person name="Garcia R."/>
            <person name="Popoff A."/>
            <person name="Bader C.D."/>
            <person name="Loehr J."/>
            <person name="Walesch S."/>
            <person name="Walt C."/>
            <person name="Boldt J."/>
            <person name="Bunk B."/>
            <person name="Haeckl F.J.F.P.J."/>
            <person name="Gunesch A.P."/>
            <person name="Birkelbach J."/>
            <person name="Nuebel U."/>
            <person name="Pietschmann T."/>
            <person name="Bach T."/>
            <person name="Mueller R."/>
        </authorList>
    </citation>
    <scope>NUCLEOTIDE SEQUENCE</scope>
    <source>
        <strain evidence="4">MSr11367</strain>
    </source>
</reference>
<dbReference type="GO" id="GO:0008483">
    <property type="term" value="F:transaminase activity"/>
    <property type="evidence" value="ECO:0007669"/>
    <property type="project" value="UniProtKB-KW"/>
</dbReference>